<evidence type="ECO:0000313" key="3">
    <source>
        <dbReference type="Proteomes" id="UP001050691"/>
    </source>
</evidence>
<evidence type="ECO:0000313" key="2">
    <source>
        <dbReference type="EMBL" id="GJJ10862.1"/>
    </source>
</evidence>
<keyword evidence="3" id="KW-1185">Reference proteome</keyword>
<dbReference type="EMBL" id="BPWL01000005">
    <property type="protein sequence ID" value="GJJ10862.1"/>
    <property type="molecule type" value="Genomic_DNA"/>
</dbReference>
<gene>
    <name evidence="2" type="ORF">Clacol_005090</name>
</gene>
<keyword evidence="1" id="KW-0472">Membrane</keyword>
<dbReference type="AlphaFoldDB" id="A0AAV5A8A5"/>
<keyword evidence="1" id="KW-1133">Transmembrane helix</keyword>
<feature type="transmembrane region" description="Helical" evidence="1">
    <location>
        <begin position="72"/>
        <end position="95"/>
    </location>
</feature>
<proteinExistence type="predicted"/>
<accession>A0AAV5A8A5</accession>
<reference evidence="2" key="1">
    <citation type="submission" date="2021-10" db="EMBL/GenBank/DDBJ databases">
        <title>De novo Genome Assembly of Clathrus columnatus (Basidiomycota, Fungi) Using Illumina and Nanopore Sequence Data.</title>
        <authorList>
            <person name="Ogiso-Tanaka E."/>
            <person name="Itagaki H."/>
            <person name="Hosoya T."/>
            <person name="Hosaka K."/>
        </authorList>
    </citation>
    <scope>NUCLEOTIDE SEQUENCE</scope>
    <source>
        <strain evidence="2">MO-923</strain>
    </source>
</reference>
<organism evidence="2 3">
    <name type="scientific">Clathrus columnatus</name>
    <dbReference type="NCBI Taxonomy" id="1419009"/>
    <lineage>
        <taxon>Eukaryota</taxon>
        <taxon>Fungi</taxon>
        <taxon>Dikarya</taxon>
        <taxon>Basidiomycota</taxon>
        <taxon>Agaricomycotina</taxon>
        <taxon>Agaricomycetes</taxon>
        <taxon>Phallomycetidae</taxon>
        <taxon>Phallales</taxon>
        <taxon>Clathraceae</taxon>
        <taxon>Clathrus</taxon>
    </lineage>
</organism>
<evidence type="ECO:0000256" key="1">
    <source>
        <dbReference type="SAM" id="Phobius"/>
    </source>
</evidence>
<feature type="transmembrane region" description="Helical" evidence="1">
    <location>
        <begin position="39"/>
        <end position="60"/>
    </location>
</feature>
<dbReference type="Proteomes" id="UP001050691">
    <property type="component" value="Unassembled WGS sequence"/>
</dbReference>
<sequence>MPPVDSTLVMVTSLIISAVRSFSHNFDPNATCVVLPTENWRLIGLGAPVLFSLTVLLHFLQMGFRERAMMPYLFDIVCMGLVTIVLIVMLIVIALDVVSDQVAFVLRTYIIVAIVIVDTRLLLKRARESERVEGIPLPSSSLLNGGGGEDDDLTMETASLESHQSLAITHDQSYYSRNRASVPFGRYEYSYAQSHLEDGKKPELPIVNREVVVALN</sequence>
<comment type="caution">
    <text evidence="2">The sequence shown here is derived from an EMBL/GenBank/DDBJ whole genome shotgun (WGS) entry which is preliminary data.</text>
</comment>
<protein>
    <submittedName>
        <fullName evidence="2">Uncharacterized protein</fullName>
    </submittedName>
</protein>
<feature type="transmembrane region" description="Helical" evidence="1">
    <location>
        <begin position="101"/>
        <end position="123"/>
    </location>
</feature>
<keyword evidence="1" id="KW-0812">Transmembrane</keyword>
<name>A0AAV5A8A5_9AGAM</name>